<dbReference type="RefSeq" id="WP_216840021.1">
    <property type="nucleotide sequence ID" value="NZ_JAFNJS010000012.1"/>
</dbReference>
<keyword evidence="2" id="KW-1185">Reference proteome</keyword>
<evidence type="ECO:0000313" key="2">
    <source>
        <dbReference type="Proteomes" id="UP001595420"/>
    </source>
</evidence>
<reference evidence="2" key="1">
    <citation type="journal article" date="2019" name="Int. J. Syst. Evol. Microbiol.">
        <title>The Global Catalogue of Microorganisms (GCM) 10K type strain sequencing project: providing services to taxonomists for standard genome sequencing and annotation.</title>
        <authorList>
            <consortium name="The Broad Institute Genomics Platform"/>
            <consortium name="The Broad Institute Genome Sequencing Center for Infectious Disease"/>
            <person name="Wu L."/>
            <person name="Ma J."/>
        </authorList>
    </citation>
    <scope>NUCLEOTIDE SEQUENCE [LARGE SCALE GENOMIC DNA]</scope>
    <source>
        <strain evidence="2">CGMCC 1.16855</strain>
    </source>
</reference>
<comment type="caution">
    <text evidence="1">The sequence shown here is derived from an EMBL/GenBank/DDBJ whole genome shotgun (WGS) entry which is preliminary data.</text>
</comment>
<evidence type="ECO:0000313" key="1">
    <source>
        <dbReference type="EMBL" id="MFC3003570.1"/>
    </source>
</evidence>
<protein>
    <submittedName>
        <fullName evidence="1">Uncharacterized protein</fullName>
    </submittedName>
</protein>
<dbReference type="Proteomes" id="UP001595420">
    <property type="component" value="Unassembled WGS sequence"/>
</dbReference>
<sequence>MNRRELFLGAGGLVAAASLSPAYGFEREGNRRILVFSGNQPVPILDPHQRYD</sequence>
<organism evidence="1 2">
    <name type="scientific">Falsiroseomonas tokyonensis</name>
    <dbReference type="NCBI Taxonomy" id="430521"/>
    <lineage>
        <taxon>Bacteria</taxon>
        <taxon>Pseudomonadati</taxon>
        <taxon>Pseudomonadota</taxon>
        <taxon>Alphaproteobacteria</taxon>
        <taxon>Acetobacterales</taxon>
        <taxon>Roseomonadaceae</taxon>
        <taxon>Falsiroseomonas</taxon>
    </lineage>
</organism>
<dbReference type="EMBL" id="JBHRSB010000012">
    <property type="protein sequence ID" value="MFC3003570.1"/>
    <property type="molecule type" value="Genomic_DNA"/>
</dbReference>
<proteinExistence type="predicted"/>
<name>A0ABV7C5M6_9PROT</name>
<accession>A0ABV7C5M6</accession>
<gene>
    <name evidence="1" type="ORF">ACFOD3_26995</name>
</gene>